<geneLocation type="plasmid" evidence="5">
    <name>pSTJ002</name>
</geneLocation>
<proteinExistence type="predicted"/>
<gene>
    <name evidence="4" type="ORF">HHUB_5071</name>
</gene>
<organism evidence="4 5">
    <name type="scientific">Halobacterium hubeiense</name>
    <dbReference type="NCBI Taxonomy" id="1407499"/>
    <lineage>
        <taxon>Archaea</taxon>
        <taxon>Methanobacteriati</taxon>
        <taxon>Methanobacteriota</taxon>
        <taxon>Stenosarchaea group</taxon>
        <taxon>Halobacteria</taxon>
        <taxon>Halobacteriales</taxon>
        <taxon>Halobacteriaceae</taxon>
        <taxon>Halobacterium</taxon>
    </lineage>
</organism>
<dbReference type="EMBL" id="LN831304">
    <property type="protein sequence ID" value="CQH64555.1"/>
    <property type="molecule type" value="Genomic_DNA"/>
</dbReference>
<dbReference type="Pfam" id="PF07282">
    <property type="entry name" value="Cas12f1-like_TNB"/>
    <property type="match status" value="1"/>
</dbReference>
<dbReference type="InterPro" id="IPR010095">
    <property type="entry name" value="Cas12f1-like_TNB"/>
</dbReference>
<dbReference type="GO" id="GO:0003677">
    <property type="term" value="F:DNA binding"/>
    <property type="evidence" value="ECO:0007669"/>
    <property type="project" value="UniProtKB-KW"/>
</dbReference>
<evidence type="ECO:0000313" key="5">
    <source>
        <dbReference type="Proteomes" id="UP000066737"/>
    </source>
</evidence>
<evidence type="ECO:0000259" key="3">
    <source>
        <dbReference type="Pfam" id="PF07282"/>
    </source>
</evidence>
<keyword evidence="5" id="KW-1185">Reference proteome</keyword>
<accession>A0A0U5HBN1</accession>
<evidence type="ECO:0000256" key="2">
    <source>
        <dbReference type="SAM" id="MobiDB-lite"/>
    </source>
</evidence>
<keyword evidence="1" id="KW-0238">DNA-binding</keyword>
<dbReference type="KEGG" id="hhb:Hhub_5071"/>
<dbReference type="Proteomes" id="UP000066737">
    <property type="component" value="Plasmid pSTJ002"/>
</dbReference>
<feature type="region of interest" description="Disordered" evidence="2">
    <location>
        <begin position="502"/>
        <end position="577"/>
    </location>
</feature>
<protein>
    <submittedName>
        <fullName evidence="4">IS1341-type transposase HhuIRS15</fullName>
    </submittedName>
</protein>
<dbReference type="AlphaFoldDB" id="A0A0U5HBN1"/>
<dbReference type="RefSeq" id="WP_059058919.1">
    <property type="nucleotide sequence ID" value="NZ_LN831304.1"/>
</dbReference>
<evidence type="ECO:0000256" key="1">
    <source>
        <dbReference type="ARBA" id="ARBA00023125"/>
    </source>
</evidence>
<feature type="compositionally biased region" description="Polar residues" evidence="2">
    <location>
        <begin position="528"/>
        <end position="556"/>
    </location>
</feature>
<feature type="domain" description="Cas12f1-like TNB" evidence="3">
    <location>
        <begin position="399"/>
        <end position="473"/>
    </location>
</feature>
<dbReference type="OrthoDB" id="210698at2157"/>
<dbReference type="NCBIfam" id="TIGR01766">
    <property type="entry name" value="IS200/IS605 family accessory protein TnpB-like domain"/>
    <property type="match status" value="1"/>
</dbReference>
<dbReference type="GeneID" id="26660702"/>
<name>A0A0U5HBN1_9EURY</name>
<feature type="compositionally biased region" description="Basic and acidic residues" evidence="2">
    <location>
        <begin position="504"/>
        <end position="513"/>
    </location>
</feature>
<evidence type="ECO:0000313" key="4">
    <source>
        <dbReference type="EMBL" id="CQH64555.1"/>
    </source>
</evidence>
<sequence length="602" mass="68842">MTHLTEQFHIPREYHAACSRILELGQRHLRRLLKEEYWRDRHLEAIQSRDSNDHTYVRDDEYEPFEDTDAYLYNRFKRCIYHRVTRILKAHREKYRAFRFIIDTVEERKIRRVGWQQLRSRLFDSGDSPYIQWSNIETVVEQLNNHYDRHGRFPEAYTDLVDCPQPDDTVPFGPDSRGDVHDVQVTDGDVMVTLKAPDSLSPNSYSDWIEHEIRFPAHQRFNEMLEAGELKAPTLHSSEHGYTLDVPVDIPETPVDTTSDRVLAVDLGVKKQATAVVLEGSEDRKEESQIAPPNFVDHHAKDKLFRVKADAEGIDSRLAELRQQGKSHTEQFAHLLNEYRRTRRKERRLRDQIQHDVANQLVWLAAVHECETIVLESLGQFEAEETGGVTAWSISTWAHGKLLELLRYKGDLLGLDVETVNPWGTSRYCPRCGERGKTVKSPTDHTELRNGGHFYCPSCEYECDRDVVGAVNVGRKHLSGSRMETANPCVYTARGNHASFPSRRTCERVRSDAGTEEPEPVSVPGVQSAASSEQDPASGRQTRLSEYRSSSLSTIRSRAEGGLQQNQSRKTGLRCPSGSITRQCLLASTTDSHEMLPNPAEN</sequence>
<reference evidence="5" key="1">
    <citation type="journal article" date="2016" name="Environ. Microbiol.">
        <title>The complete genome of a viable archaeum isolated from 123-million-year-old rock salt.</title>
        <authorList>
            <person name="Jaakkola S.T."/>
            <person name="Pfeiffer F."/>
            <person name="Ravantti J.J."/>
            <person name="Guo Q."/>
            <person name="Liu Y."/>
            <person name="Chen X."/>
            <person name="Ma H."/>
            <person name="Yang C."/>
            <person name="Oksanen H.M."/>
            <person name="Bamford D.H."/>
        </authorList>
    </citation>
    <scope>NUCLEOTIDE SEQUENCE</scope>
    <source>
        <strain evidence="5">JI20-1</strain>
        <plasmid evidence="5">Plasmid pSTJ002</plasmid>
    </source>
</reference>